<protein>
    <submittedName>
        <fullName evidence="5">TatD family hydrolase</fullName>
    </submittedName>
</protein>
<dbReference type="GO" id="GO:0005829">
    <property type="term" value="C:cytosol"/>
    <property type="evidence" value="ECO:0007669"/>
    <property type="project" value="TreeGrafter"/>
</dbReference>
<dbReference type="InterPro" id="IPR015991">
    <property type="entry name" value="TatD/YcfH-like"/>
</dbReference>
<feature type="binding site" evidence="4">
    <location>
        <position position="19"/>
    </location>
    <ligand>
        <name>a divalent metal cation</name>
        <dbReference type="ChEBI" id="CHEBI:60240"/>
        <label>1</label>
    </ligand>
</feature>
<gene>
    <name evidence="5" type="primary">tatD</name>
    <name evidence="5" type="ORF">PEDI_08590</name>
</gene>
<reference evidence="5 6" key="1">
    <citation type="submission" date="2021-12" db="EMBL/GenBank/DDBJ databases">
        <title>Genome sequencing of bacteria with rrn-lacking chromosome and rrn-plasmid.</title>
        <authorList>
            <person name="Anda M."/>
            <person name="Iwasaki W."/>
        </authorList>
    </citation>
    <scope>NUCLEOTIDE SEQUENCE [LARGE SCALE GENOMIC DNA]</scope>
    <source>
        <strain evidence="5 6">NBRC 15940</strain>
    </source>
</reference>
<feature type="binding site" evidence="4">
    <location>
        <position position="142"/>
    </location>
    <ligand>
        <name>a divalent metal cation</name>
        <dbReference type="ChEBI" id="CHEBI:60240"/>
        <label>2</label>
    </ligand>
</feature>
<evidence type="ECO:0000256" key="1">
    <source>
        <dbReference type="ARBA" id="ARBA00009275"/>
    </source>
</evidence>
<dbReference type="CDD" id="cd01310">
    <property type="entry name" value="TatD_DNAse"/>
    <property type="match status" value="1"/>
</dbReference>
<evidence type="ECO:0000256" key="2">
    <source>
        <dbReference type="ARBA" id="ARBA00022723"/>
    </source>
</evidence>
<evidence type="ECO:0000256" key="3">
    <source>
        <dbReference type="ARBA" id="ARBA00022801"/>
    </source>
</evidence>
<dbReference type="AlphaFoldDB" id="A0AAN4VVR6"/>
<name>A0AAN4VVR6_9BACT</name>
<dbReference type="InterPro" id="IPR032466">
    <property type="entry name" value="Metal_Hydrolase"/>
</dbReference>
<dbReference type="GO" id="GO:0004536">
    <property type="term" value="F:DNA nuclease activity"/>
    <property type="evidence" value="ECO:0007669"/>
    <property type="project" value="InterPro"/>
</dbReference>
<dbReference type="FunFam" id="3.20.20.140:FF:000005">
    <property type="entry name" value="TatD family hydrolase"/>
    <property type="match status" value="1"/>
</dbReference>
<feature type="binding site" evidence="4">
    <location>
        <position position="21"/>
    </location>
    <ligand>
        <name>a divalent metal cation</name>
        <dbReference type="ChEBI" id="CHEBI:60240"/>
        <label>1</label>
    </ligand>
</feature>
<sequence length="270" mass="30420">MLPAQKITKLGLMQLIDTHAHIYLEQFKEDRKEMIAAAKAAGIGRIYMPNIDVASIASMMELQQEYPDYCFPMMGLHPCDVKEDYKAQLETMRAWFDRFPFAAVGEIGTDLYWDKTTLDIQLEALRIQIGWAKELDLPVVLHCRDSFTETIEVVEAEQDGRLRGVFHCFTGSIADAQRAIDCGFMLGMGGVSTFKNGGMDKVIPSLDLQHLILETDAPYLAPVPHRGKRNEPAYVRLVADRVAELQSIPVEEVAEITTENAMRLFRAPNL</sequence>
<dbReference type="PANTHER" id="PTHR46124">
    <property type="entry name" value="D-AMINOACYL-TRNA DEACYLASE"/>
    <property type="match status" value="1"/>
</dbReference>
<dbReference type="GO" id="GO:0016788">
    <property type="term" value="F:hydrolase activity, acting on ester bonds"/>
    <property type="evidence" value="ECO:0007669"/>
    <property type="project" value="InterPro"/>
</dbReference>
<dbReference type="PANTHER" id="PTHR46124:SF4">
    <property type="entry name" value="HYDROLASE TATD"/>
    <property type="match status" value="1"/>
</dbReference>
<feature type="binding site" evidence="4">
    <location>
        <position position="106"/>
    </location>
    <ligand>
        <name>a divalent metal cation</name>
        <dbReference type="ChEBI" id="CHEBI:60240"/>
        <label>1</label>
    </ligand>
</feature>
<evidence type="ECO:0000313" key="6">
    <source>
        <dbReference type="Proteomes" id="UP001310022"/>
    </source>
</evidence>
<dbReference type="PIRSF" id="PIRSF005902">
    <property type="entry name" value="DNase_TatD"/>
    <property type="match status" value="1"/>
</dbReference>
<dbReference type="NCBIfam" id="TIGR00010">
    <property type="entry name" value="YchF/TatD family DNA exonuclease"/>
    <property type="match status" value="1"/>
</dbReference>
<dbReference type="Pfam" id="PF01026">
    <property type="entry name" value="TatD_DNase"/>
    <property type="match status" value="1"/>
</dbReference>
<feature type="binding site" evidence="4">
    <location>
        <position position="216"/>
    </location>
    <ligand>
        <name>a divalent metal cation</name>
        <dbReference type="ChEBI" id="CHEBI:60240"/>
        <label>1</label>
    </ligand>
</feature>
<keyword evidence="2 4" id="KW-0479">Metal-binding</keyword>
<dbReference type="GO" id="GO:0046872">
    <property type="term" value="F:metal ion binding"/>
    <property type="evidence" value="ECO:0007669"/>
    <property type="project" value="UniProtKB-KW"/>
</dbReference>
<comment type="similarity">
    <text evidence="1">Belongs to the metallo-dependent hydrolases superfamily. TatD-type hydrolase family.</text>
</comment>
<dbReference type="Gene3D" id="3.20.20.140">
    <property type="entry name" value="Metal-dependent hydrolases"/>
    <property type="match status" value="1"/>
</dbReference>
<organism evidence="5 6">
    <name type="scientific">Persicobacter diffluens</name>
    <dbReference type="NCBI Taxonomy" id="981"/>
    <lineage>
        <taxon>Bacteria</taxon>
        <taxon>Pseudomonadati</taxon>
        <taxon>Bacteroidota</taxon>
        <taxon>Cytophagia</taxon>
        <taxon>Cytophagales</taxon>
        <taxon>Persicobacteraceae</taxon>
        <taxon>Persicobacter</taxon>
    </lineage>
</organism>
<feature type="binding site" evidence="4">
    <location>
        <position position="167"/>
    </location>
    <ligand>
        <name>a divalent metal cation</name>
        <dbReference type="ChEBI" id="CHEBI:60240"/>
        <label>2</label>
    </ligand>
</feature>
<keyword evidence="6" id="KW-1185">Reference proteome</keyword>
<comment type="caution">
    <text evidence="5">The sequence shown here is derived from an EMBL/GenBank/DDBJ whole genome shotgun (WGS) entry which is preliminary data.</text>
</comment>
<proteinExistence type="inferred from homology"/>
<dbReference type="InterPro" id="IPR001130">
    <property type="entry name" value="TatD-like"/>
</dbReference>
<dbReference type="InterPro" id="IPR018228">
    <property type="entry name" value="DNase_TatD-rel_CS"/>
</dbReference>
<accession>A0AAN4VVR6</accession>
<dbReference type="EMBL" id="BQKE01000001">
    <property type="protein sequence ID" value="GJM60307.1"/>
    <property type="molecule type" value="Genomic_DNA"/>
</dbReference>
<dbReference type="Proteomes" id="UP001310022">
    <property type="component" value="Unassembled WGS sequence"/>
</dbReference>
<keyword evidence="3 5" id="KW-0378">Hydrolase</keyword>
<evidence type="ECO:0000313" key="5">
    <source>
        <dbReference type="EMBL" id="GJM60307.1"/>
    </source>
</evidence>
<dbReference type="PROSITE" id="PS01091">
    <property type="entry name" value="TATD_3"/>
    <property type="match status" value="1"/>
</dbReference>
<evidence type="ECO:0000256" key="4">
    <source>
        <dbReference type="PIRSR" id="PIRSR005902-1"/>
    </source>
</evidence>
<dbReference type="SUPFAM" id="SSF51556">
    <property type="entry name" value="Metallo-dependent hydrolases"/>
    <property type="match status" value="1"/>
</dbReference>